<accession>A0A644V7C8</accession>
<reference evidence="3" key="1">
    <citation type="submission" date="2019-08" db="EMBL/GenBank/DDBJ databases">
        <authorList>
            <person name="Kucharzyk K."/>
            <person name="Murdoch R.W."/>
            <person name="Higgins S."/>
            <person name="Loffler F."/>
        </authorList>
    </citation>
    <scope>NUCLEOTIDE SEQUENCE</scope>
</reference>
<gene>
    <name evidence="3" type="ORF">SDC9_33237</name>
</gene>
<feature type="region of interest" description="Disordered" evidence="2">
    <location>
        <begin position="1"/>
        <end position="23"/>
    </location>
</feature>
<feature type="coiled-coil region" evidence="1">
    <location>
        <begin position="282"/>
        <end position="335"/>
    </location>
</feature>
<evidence type="ECO:0000256" key="1">
    <source>
        <dbReference type="SAM" id="Coils"/>
    </source>
</evidence>
<sequence>MEGLRPNRDFKITNKEKASKPAEVLDLNSSTEFTEPTPEDIKQNIFSEFTYLRGSLLKLRLQGKGGTQEYSDLFKRLKEVDKKLPNKPDIYKIGSLEVGLESEYFAAKKLIEALKENEHLCVSYNLDAEAKTDLIKVVLSEDRKFLEEVYLLQIKSNKDTLADDTAILDSQKRYLRSSFSNEVENLEKHREDTFLTDFGVSFSEKLLNKFQRGGKVTKMESQEIFIHHRDSLEENNNLINAKKFFSQAVVIERDGYDKPAGINLYEAKEIFPSESLELKNDLLNLDLEIAKISAKIEKAKALSKQSKGPDFTKKLDFFRAKREVKERRLKELEESNKI</sequence>
<dbReference type="EMBL" id="VSSQ01000235">
    <property type="protein sequence ID" value="MPL87238.1"/>
    <property type="molecule type" value="Genomic_DNA"/>
</dbReference>
<name>A0A644V7C8_9ZZZZ</name>
<organism evidence="3">
    <name type="scientific">bioreactor metagenome</name>
    <dbReference type="NCBI Taxonomy" id="1076179"/>
    <lineage>
        <taxon>unclassified sequences</taxon>
        <taxon>metagenomes</taxon>
        <taxon>ecological metagenomes</taxon>
    </lineage>
</organism>
<protein>
    <submittedName>
        <fullName evidence="3">Uncharacterized protein</fullName>
    </submittedName>
</protein>
<evidence type="ECO:0000256" key="2">
    <source>
        <dbReference type="SAM" id="MobiDB-lite"/>
    </source>
</evidence>
<comment type="caution">
    <text evidence="3">The sequence shown here is derived from an EMBL/GenBank/DDBJ whole genome shotgun (WGS) entry which is preliminary data.</text>
</comment>
<dbReference type="AlphaFoldDB" id="A0A644V7C8"/>
<keyword evidence="1" id="KW-0175">Coiled coil</keyword>
<feature type="compositionally biased region" description="Basic and acidic residues" evidence="2">
    <location>
        <begin position="1"/>
        <end position="20"/>
    </location>
</feature>
<proteinExistence type="predicted"/>
<evidence type="ECO:0000313" key="3">
    <source>
        <dbReference type="EMBL" id="MPL87238.1"/>
    </source>
</evidence>